<feature type="signal peptide" evidence="4">
    <location>
        <begin position="1"/>
        <end position="26"/>
    </location>
</feature>
<sequence precursor="true">MKKRTTTMIALLCGALIALGGATAAAAVQLKPVYPQCLRLETAILKPQQAPQFSWGLDAGGRDGAAQTAYQIMVTTPAGETVWDSGEVSSADTLDVPYSGPALAPASQFDWQVRVFDEKDKPSDWTEPQRFFTGLDDWKAQWITSPEIVAIAEEDAKRLYEEDHPARMLRTEFDLSKPVKTATLYITSLGNYRGWINGKLVSEDRLAPSATQYGYRVFYRAYDVTELLQEGSNALAVLLGDGSLTRSRVTSFGADFITRLLAQIEIEYADGSRDSVGTGSDWRSMMEKSPWQAADFDLGGIYDARLFDPAWSTAGFEDGGWRQAVVSPPVEGTRVDPETVQPCRPNHVLKPVAEYEPRPGVYVFDFGEQFTGVARFTVTLPEGHEIRLRHAQVLARDKTLDVWNYRGNSKNETVYVSAGGKSERFEGLPFHFNGSRYVEISGLPSREALEDLEVIHFADAMRAASTLDTSVPTLDGLWEIIRRAYSGNLKSGIVMDCVGRNERAPWLGDCYTSHIGVIDYFFDSIAHHRKRMQDIQDQVAYRPGKTHPGQLGMRAPSFGGAPSPFYSDAASIVSKGTQVFYDDPFILEFVYGEGPGQVRALMDFQLEQNGLSGKFTKTEPPYAFWAPWLDRKMTLPPGSGQDRWNSGDFPSRWFQRDKMPSSASQEAYGTFWWSVSAQAVADMARYLGKESEAAEYEAMAERSRQSLIRDFDNGDGTWDYHDQPIYTYGLITGAAQGELRDVFLKNLLQTVKSYGGHISGGTDVFFNTLIALSRNGYPDLAWFMAMRPEMPSFGYMIESGATAMWERFDLYHPEWGLLRNFTTADMNHVGLNSVAKWIVEDVIGLRPDPAQPGFKHFFIRPWTGSEPKEIDFQFDSPRGPIRVAWERNGDQVTLNATVPPNCSATVQWPNGKEETLGSGTHTLTGDAPLKQGEGVEGGLDEIRRYFQENPYDPEKDTNRYFEIKEAERAKEMAEAVAVTATEFTPVIFWDMETVTAEGHVGNSLSGGSGAELLLEGVVLVDDPERGKVLSFNGENALATAEGAWQGNKAVRIEMMVKNEAPAGQSVLLGVPFVFSLNKVAGFAKFQFNSVQRPDRRNNDIGIPVLQTGEWRTITAEFDPANGIARIECDGQVATLEIDRKDILRPRTQDIILGNKLNAFFKGQIDDIRISVMD</sequence>
<feature type="domain" description="Alpha-L-rhamnosidase six-hairpin glycosidase" evidence="7">
    <location>
        <begin position="463"/>
        <end position="842"/>
    </location>
</feature>
<evidence type="ECO:0000313" key="10">
    <source>
        <dbReference type="Proteomes" id="UP000035268"/>
    </source>
</evidence>
<dbReference type="InterPro" id="IPR012341">
    <property type="entry name" value="6hp_glycosidase-like_sf"/>
</dbReference>
<dbReference type="Pfam" id="PF08531">
    <property type="entry name" value="Bac_rhamnosid_N"/>
    <property type="match status" value="1"/>
</dbReference>
<feature type="chain" id="PRO_5005183937" description="alpha-L-rhamnosidase" evidence="4">
    <location>
        <begin position="27"/>
        <end position="1173"/>
    </location>
</feature>
<accession>A0A0G3EFI7</accession>
<dbReference type="InterPro" id="IPR013320">
    <property type="entry name" value="ConA-like_dom_sf"/>
</dbReference>
<dbReference type="InterPro" id="IPR008902">
    <property type="entry name" value="Rhamnosid_concanavalin"/>
</dbReference>
<dbReference type="SUPFAM" id="SSF48208">
    <property type="entry name" value="Six-hairpin glycosidases"/>
    <property type="match status" value="1"/>
</dbReference>
<evidence type="ECO:0000256" key="3">
    <source>
        <dbReference type="ARBA" id="ARBA00022801"/>
    </source>
</evidence>
<evidence type="ECO:0000259" key="8">
    <source>
        <dbReference type="Pfam" id="PF17390"/>
    </source>
</evidence>
<keyword evidence="10" id="KW-1185">Reference proteome</keyword>
<dbReference type="InterPro" id="IPR008928">
    <property type="entry name" value="6-hairpin_glycosidase_sf"/>
</dbReference>
<dbReference type="AlphaFoldDB" id="A0A0G3EFI7"/>
<dbReference type="Gene3D" id="2.60.120.260">
    <property type="entry name" value="Galactose-binding domain-like"/>
    <property type="match status" value="2"/>
</dbReference>
<keyword evidence="4" id="KW-0732">Signal</keyword>
<dbReference type="Pfam" id="PF17390">
    <property type="entry name" value="Bac_rhamnosid_C"/>
    <property type="match status" value="1"/>
</dbReference>
<dbReference type="PANTHER" id="PTHR33307:SF6">
    <property type="entry name" value="ALPHA-RHAMNOSIDASE (EUROFUNG)-RELATED"/>
    <property type="match status" value="1"/>
</dbReference>
<dbReference type="PANTHER" id="PTHR33307">
    <property type="entry name" value="ALPHA-RHAMNOSIDASE (EUROFUNG)"/>
    <property type="match status" value="1"/>
</dbReference>
<protein>
    <recommendedName>
        <fullName evidence="2">alpha-L-rhamnosidase</fullName>
        <ecNumber evidence="2">3.2.1.40</ecNumber>
    </recommendedName>
</protein>
<name>A0A0G3EFI7_9BACT</name>
<dbReference type="Proteomes" id="UP000035268">
    <property type="component" value="Chromosome"/>
</dbReference>
<dbReference type="InterPro" id="IPR016007">
    <property type="entry name" value="Alpha_rhamnosid"/>
</dbReference>
<dbReference type="Pfam" id="PF17389">
    <property type="entry name" value="Bac_rhamnosid6H"/>
    <property type="match status" value="1"/>
</dbReference>
<dbReference type="KEGG" id="vbl:L21SP4_00904"/>
<dbReference type="Pfam" id="PF25788">
    <property type="entry name" value="Ig_Rha78A_N"/>
    <property type="match status" value="1"/>
</dbReference>
<dbReference type="SUPFAM" id="SSF49899">
    <property type="entry name" value="Concanavalin A-like lectins/glucanases"/>
    <property type="match status" value="1"/>
</dbReference>
<dbReference type="GO" id="GO:0030596">
    <property type="term" value="F:alpha-L-rhamnosidase activity"/>
    <property type="evidence" value="ECO:0007669"/>
    <property type="project" value="UniProtKB-EC"/>
</dbReference>
<dbReference type="InterPro" id="IPR035396">
    <property type="entry name" value="Bac_rhamnosid6H"/>
</dbReference>
<reference evidence="10" key="1">
    <citation type="submission" date="2015-02" db="EMBL/GenBank/DDBJ databases">
        <title>Description and complete genome sequence of the first cultured representative of the subdivision 5 of the Verrucomicrobia phylum.</title>
        <authorList>
            <person name="Spring S."/>
            <person name="Bunk B."/>
            <person name="Sproer C."/>
            <person name="Klenk H.-P."/>
        </authorList>
    </citation>
    <scope>NUCLEOTIDE SEQUENCE [LARGE SCALE GENOMIC DNA]</scope>
    <source>
        <strain evidence="10">L21-Fru-AB</strain>
    </source>
</reference>
<evidence type="ECO:0000259" key="5">
    <source>
        <dbReference type="Pfam" id="PF05592"/>
    </source>
</evidence>
<evidence type="ECO:0000256" key="4">
    <source>
        <dbReference type="SAM" id="SignalP"/>
    </source>
</evidence>
<dbReference type="EC" id="3.2.1.40" evidence="2"/>
<evidence type="ECO:0000259" key="6">
    <source>
        <dbReference type="Pfam" id="PF08531"/>
    </source>
</evidence>
<dbReference type="InterPro" id="IPR013783">
    <property type="entry name" value="Ig-like_fold"/>
</dbReference>
<feature type="domain" description="Bacterial alpha-L-rhamnosidase N-terminal" evidence="6">
    <location>
        <begin position="177"/>
        <end position="335"/>
    </location>
</feature>
<dbReference type="RefSeq" id="WP_082116524.1">
    <property type="nucleotide sequence ID" value="NZ_CP010904.1"/>
</dbReference>
<dbReference type="STRING" id="1307763.L21SP4_00904"/>
<feature type="domain" description="Alpha-L-rhamnosidase C-terminal" evidence="8">
    <location>
        <begin position="844"/>
        <end position="918"/>
    </location>
</feature>
<reference evidence="9 10" key="2">
    <citation type="journal article" date="2016" name="ISME J.">
        <title>Characterization of the first cultured representative of Verrucomicrobia subdivision 5 indicates the proposal of a novel phylum.</title>
        <authorList>
            <person name="Spring S."/>
            <person name="Bunk B."/>
            <person name="Sproer C."/>
            <person name="Schumann P."/>
            <person name="Rohde M."/>
            <person name="Tindall B.J."/>
            <person name="Klenk H.P."/>
        </authorList>
    </citation>
    <scope>NUCLEOTIDE SEQUENCE [LARGE SCALE GENOMIC DNA]</scope>
    <source>
        <strain evidence="9 10">L21-Fru-AB</strain>
    </source>
</reference>
<proteinExistence type="predicted"/>
<dbReference type="Gene3D" id="1.50.10.10">
    <property type="match status" value="1"/>
</dbReference>
<keyword evidence="3" id="KW-0378">Hydrolase</keyword>
<dbReference type="Gene3D" id="2.60.420.10">
    <property type="entry name" value="Maltose phosphorylase, domain 3"/>
    <property type="match status" value="1"/>
</dbReference>
<evidence type="ECO:0000256" key="2">
    <source>
        <dbReference type="ARBA" id="ARBA00012652"/>
    </source>
</evidence>
<dbReference type="InterPro" id="IPR013737">
    <property type="entry name" value="Bac_rhamnosid_N"/>
</dbReference>
<dbReference type="Pfam" id="PF05592">
    <property type="entry name" value="Bac_rhamnosid"/>
    <property type="match status" value="1"/>
</dbReference>
<organism evidence="9 10">
    <name type="scientific">Kiritimatiella glycovorans</name>
    <dbReference type="NCBI Taxonomy" id="1307763"/>
    <lineage>
        <taxon>Bacteria</taxon>
        <taxon>Pseudomonadati</taxon>
        <taxon>Kiritimatiellota</taxon>
        <taxon>Kiritimatiellia</taxon>
        <taxon>Kiritimatiellales</taxon>
        <taxon>Kiritimatiellaceae</taxon>
        <taxon>Kiritimatiella</taxon>
    </lineage>
</organism>
<dbReference type="GO" id="GO:0005975">
    <property type="term" value="P:carbohydrate metabolic process"/>
    <property type="evidence" value="ECO:0007669"/>
    <property type="project" value="InterPro"/>
</dbReference>
<evidence type="ECO:0000313" key="9">
    <source>
        <dbReference type="EMBL" id="AKJ64167.1"/>
    </source>
</evidence>
<evidence type="ECO:0000256" key="1">
    <source>
        <dbReference type="ARBA" id="ARBA00001445"/>
    </source>
</evidence>
<dbReference type="Gene3D" id="2.60.40.10">
    <property type="entry name" value="Immunoglobulins"/>
    <property type="match status" value="1"/>
</dbReference>
<comment type="catalytic activity">
    <reaction evidence="1">
        <text>Hydrolysis of terminal non-reducing alpha-L-rhamnose residues in alpha-L-rhamnosides.</text>
        <dbReference type="EC" id="3.2.1.40"/>
    </reaction>
</comment>
<feature type="domain" description="Alpha-L-rhamnosidase concanavalin-like" evidence="5">
    <location>
        <begin position="358"/>
        <end position="454"/>
    </location>
</feature>
<dbReference type="InterPro" id="IPR035398">
    <property type="entry name" value="Bac_rhamnosid_C"/>
</dbReference>
<dbReference type="OrthoDB" id="9761045at2"/>
<gene>
    <name evidence="9" type="ORF">L21SP4_00904</name>
</gene>
<evidence type="ECO:0000259" key="7">
    <source>
        <dbReference type="Pfam" id="PF17389"/>
    </source>
</evidence>
<dbReference type="EMBL" id="CP010904">
    <property type="protein sequence ID" value="AKJ64167.1"/>
    <property type="molecule type" value="Genomic_DNA"/>
</dbReference>